<protein>
    <submittedName>
        <fullName evidence="2">Uncharacterized protein</fullName>
    </submittedName>
</protein>
<accession>A0A426ZQJ3</accession>
<dbReference type="EMBL" id="AMZH03005512">
    <property type="protein sequence ID" value="RRT66220.1"/>
    <property type="molecule type" value="Genomic_DNA"/>
</dbReference>
<dbReference type="Proteomes" id="UP000287651">
    <property type="component" value="Unassembled WGS sequence"/>
</dbReference>
<proteinExistence type="predicted"/>
<evidence type="ECO:0000256" key="1">
    <source>
        <dbReference type="SAM" id="MobiDB-lite"/>
    </source>
</evidence>
<feature type="region of interest" description="Disordered" evidence="1">
    <location>
        <begin position="66"/>
        <end position="99"/>
    </location>
</feature>
<organism evidence="2 3">
    <name type="scientific">Ensete ventricosum</name>
    <name type="common">Abyssinian banana</name>
    <name type="synonym">Musa ensete</name>
    <dbReference type="NCBI Taxonomy" id="4639"/>
    <lineage>
        <taxon>Eukaryota</taxon>
        <taxon>Viridiplantae</taxon>
        <taxon>Streptophyta</taxon>
        <taxon>Embryophyta</taxon>
        <taxon>Tracheophyta</taxon>
        <taxon>Spermatophyta</taxon>
        <taxon>Magnoliopsida</taxon>
        <taxon>Liliopsida</taxon>
        <taxon>Zingiberales</taxon>
        <taxon>Musaceae</taxon>
        <taxon>Ensete</taxon>
    </lineage>
</organism>
<evidence type="ECO:0000313" key="3">
    <source>
        <dbReference type="Proteomes" id="UP000287651"/>
    </source>
</evidence>
<dbReference type="AlphaFoldDB" id="A0A426ZQJ3"/>
<comment type="caution">
    <text evidence="2">The sequence shown here is derived from an EMBL/GenBank/DDBJ whole genome shotgun (WGS) entry which is preliminary data.</text>
</comment>
<evidence type="ECO:0000313" key="2">
    <source>
        <dbReference type="EMBL" id="RRT66220.1"/>
    </source>
</evidence>
<gene>
    <name evidence="2" type="ORF">B296_00039740</name>
</gene>
<reference evidence="2 3" key="1">
    <citation type="journal article" date="2014" name="Agronomy (Basel)">
        <title>A Draft Genome Sequence for Ensete ventricosum, the Drought-Tolerant Tree Against Hunger.</title>
        <authorList>
            <person name="Harrison J."/>
            <person name="Moore K.A."/>
            <person name="Paszkiewicz K."/>
            <person name="Jones T."/>
            <person name="Grant M."/>
            <person name="Ambacheew D."/>
            <person name="Muzemil S."/>
            <person name="Studholme D.J."/>
        </authorList>
    </citation>
    <scope>NUCLEOTIDE SEQUENCE [LARGE SCALE GENOMIC DNA]</scope>
</reference>
<name>A0A426ZQJ3_ENSVE</name>
<sequence length="99" mass="11123">MRRFFSAFLGLLLPCKVRKEKQFNYPFHHLENSVKVFAASRKLSHSPTQGAFDAVAVDVFTGGWLRSPHAREPSQRASHGRARARDDGSKQQGAVLWTA</sequence>